<evidence type="ECO:0000256" key="1">
    <source>
        <dbReference type="ARBA" id="ARBA00022527"/>
    </source>
</evidence>
<dbReference type="EMBL" id="FWFX01000003">
    <property type="protein sequence ID" value="SLN32026.1"/>
    <property type="molecule type" value="Genomic_DNA"/>
</dbReference>
<dbReference type="Proteomes" id="UP000193061">
    <property type="component" value="Unassembled WGS sequence"/>
</dbReference>
<dbReference type="PANTHER" id="PTHR35526">
    <property type="entry name" value="ANTI-SIGMA-F FACTOR RSBW-RELATED"/>
    <property type="match status" value="1"/>
</dbReference>
<dbReference type="AlphaFoldDB" id="A0A1X6YV42"/>
<dbReference type="Pfam" id="PF13581">
    <property type="entry name" value="HATPase_c_2"/>
    <property type="match status" value="1"/>
</dbReference>
<reference evidence="3 4" key="1">
    <citation type="submission" date="2017-03" db="EMBL/GenBank/DDBJ databases">
        <authorList>
            <person name="Afonso C.L."/>
            <person name="Miller P.J."/>
            <person name="Scott M.A."/>
            <person name="Spackman E."/>
            <person name="Goraichik I."/>
            <person name="Dimitrov K.M."/>
            <person name="Suarez D.L."/>
            <person name="Swayne D.E."/>
        </authorList>
    </citation>
    <scope>NUCLEOTIDE SEQUENCE [LARGE SCALE GENOMIC DNA]</scope>
    <source>
        <strain evidence="3 4">CECT 7450</strain>
    </source>
</reference>
<evidence type="ECO:0000259" key="2">
    <source>
        <dbReference type="Pfam" id="PF13581"/>
    </source>
</evidence>
<accession>A0A1X6YV42</accession>
<dbReference type="EC" id="2.7.11.1" evidence="3"/>
<keyword evidence="1" id="KW-0723">Serine/threonine-protein kinase</keyword>
<keyword evidence="3" id="KW-0808">Transferase</keyword>
<dbReference type="Gene3D" id="3.30.565.10">
    <property type="entry name" value="Histidine kinase-like ATPase, C-terminal domain"/>
    <property type="match status" value="1"/>
</dbReference>
<proteinExistence type="predicted"/>
<dbReference type="GO" id="GO:0004674">
    <property type="term" value="F:protein serine/threonine kinase activity"/>
    <property type="evidence" value="ECO:0007669"/>
    <property type="project" value="UniProtKB-KW"/>
</dbReference>
<evidence type="ECO:0000313" key="4">
    <source>
        <dbReference type="Proteomes" id="UP000193061"/>
    </source>
</evidence>
<name>A0A1X6YV42_9RHOB</name>
<organism evidence="3 4">
    <name type="scientific">Roseovarius albus</name>
    <dbReference type="NCBI Taxonomy" id="1247867"/>
    <lineage>
        <taxon>Bacteria</taxon>
        <taxon>Pseudomonadati</taxon>
        <taxon>Pseudomonadota</taxon>
        <taxon>Alphaproteobacteria</taxon>
        <taxon>Rhodobacterales</taxon>
        <taxon>Roseobacteraceae</taxon>
        <taxon>Roseovarius</taxon>
    </lineage>
</organism>
<evidence type="ECO:0000313" key="3">
    <source>
        <dbReference type="EMBL" id="SLN32026.1"/>
    </source>
</evidence>
<gene>
    <name evidence="3" type="primary">rsbW</name>
    <name evidence="3" type="ORF">ROA7450_01445</name>
</gene>
<dbReference type="InterPro" id="IPR036890">
    <property type="entry name" value="HATPase_C_sf"/>
</dbReference>
<keyword evidence="3" id="KW-0418">Kinase</keyword>
<dbReference type="InterPro" id="IPR050267">
    <property type="entry name" value="Anti-sigma-factor_SerPK"/>
</dbReference>
<dbReference type="CDD" id="cd16936">
    <property type="entry name" value="HATPase_RsbW-like"/>
    <property type="match status" value="1"/>
</dbReference>
<sequence length="158" mass="17334">MSGHNRTAVSKQPPKTRRIDGIATDLGTREFLCTIAEWLRREDVLNSTVATVELVLAEATNNIIEHAYTGNAGPGVFWAELSLLESDLEVALCDLGRAFPEGLLPSGDLPDLDVALEQLPEGGFGWFLIYSQTKSVHYTRETGQNTLLLSFELGTDQK</sequence>
<keyword evidence="4" id="KW-1185">Reference proteome</keyword>
<dbReference type="PANTHER" id="PTHR35526:SF3">
    <property type="entry name" value="ANTI-SIGMA-F FACTOR RSBW"/>
    <property type="match status" value="1"/>
</dbReference>
<protein>
    <submittedName>
        <fullName evidence="3">Serine-protein kinase RsbW</fullName>
        <ecNumber evidence="3">2.7.11.1</ecNumber>
    </submittedName>
</protein>
<dbReference type="RefSeq" id="WP_268808449.1">
    <property type="nucleotide sequence ID" value="NZ_FWFX01000003.1"/>
</dbReference>
<feature type="domain" description="Histidine kinase/HSP90-like ATPase" evidence="2">
    <location>
        <begin position="30"/>
        <end position="150"/>
    </location>
</feature>
<dbReference type="InterPro" id="IPR003594">
    <property type="entry name" value="HATPase_dom"/>
</dbReference>